<evidence type="ECO:0000313" key="5">
    <source>
        <dbReference type="EMBL" id="KAB1648387.1"/>
    </source>
</evidence>
<comment type="similarity">
    <text evidence="1">Belongs to the ATP-dependent AMP-binding enzyme family.</text>
</comment>
<gene>
    <name evidence="5" type="ORF">F8O04_11920</name>
</gene>
<comment type="caution">
    <text evidence="5">The sequence shown here is derived from an EMBL/GenBank/DDBJ whole genome shotgun (WGS) entry which is preliminary data.</text>
</comment>
<feature type="domain" description="AMP-dependent synthetase/ligase" evidence="3">
    <location>
        <begin position="16"/>
        <end position="369"/>
    </location>
</feature>
<dbReference type="Gene3D" id="3.30.300.30">
    <property type="match status" value="1"/>
</dbReference>
<dbReference type="InterPro" id="IPR025110">
    <property type="entry name" value="AMP-bd_C"/>
</dbReference>
<evidence type="ECO:0000256" key="1">
    <source>
        <dbReference type="ARBA" id="ARBA00006432"/>
    </source>
</evidence>
<dbReference type="SUPFAM" id="SSF56801">
    <property type="entry name" value="Acetyl-CoA synthetase-like"/>
    <property type="match status" value="1"/>
</dbReference>
<dbReference type="EMBL" id="WBJY01000002">
    <property type="protein sequence ID" value="KAB1648387.1"/>
    <property type="molecule type" value="Genomic_DNA"/>
</dbReference>
<keyword evidence="6" id="KW-1185">Reference proteome</keyword>
<dbReference type="RefSeq" id="WP_158029582.1">
    <property type="nucleotide sequence ID" value="NZ_BMHG01000001.1"/>
</dbReference>
<dbReference type="Proteomes" id="UP000431744">
    <property type="component" value="Unassembled WGS sequence"/>
</dbReference>
<protein>
    <submittedName>
        <fullName evidence="5">Long-chain fatty acid--CoA ligase</fullName>
    </submittedName>
</protein>
<proteinExistence type="inferred from homology"/>
<dbReference type="Gene3D" id="3.40.50.12780">
    <property type="entry name" value="N-terminal domain of ligase-like"/>
    <property type="match status" value="1"/>
</dbReference>
<dbReference type="InterPro" id="IPR020845">
    <property type="entry name" value="AMP-binding_CS"/>
</dbReference>
<organism evidence="5 6">
    <name type="scientific">Pseudoclavibacter endophyticus</name>
    <dbReference type="NCBI Taxonomy" id="1778590"/>
    <lineage>
        <taxon>Bacteria</taxon>
        <taxon>Bacillati</taxon>
        <taxon>Actinomycetota</taxon>
        <taxon>Actinomycetes</taxon>
        <taxon>Micrococcales</taxon>
        <taxon>Microbacteriaceae</taxon>
        <taxon>Pseudoclavibacter</taxon>
    </lineage>
</organism>
<dbReference type="AlphaFoldDB" id="A0A6H9WIP7"/>
<dbReference type="GO" id="GO:0016878">
    <property type="term" value="F:acid-thiol ligase activity"/>
    <property type="evidence" value="ECO:0007669"/>
    <property type="project" value="UniProtKB-ARBA"/>
</dbReference>
<dbReference type="Pfam" id="PF13193">
    <property type="entry name" value="AMP-binding_C"/>
    <property type="match status" value="1"/>
</dbReference>
<dbReference type="InterPro" id="IPR000873">
    <property type="entry name" value="AMP-dep_synth/lig_dom"/>
</dbReference>
<dbReference type="OrthoDB" id="9803968at2"/>
<name>A0A6H9WIP7_9MICO</name>
<dbReference type="NCBIfam" id="NF004837">
    <property type="entry name" value="PRK06187.1"/>
    <property type="match status" value="1"/>
</dbReference>
<dbReference type="CDD" id="cd17631">
    <property type="entry name" value="FACL_FadD13-like"/>
    <property type="match status" value="1"/>
</dbReference>
<evidence type="ECO:0000256" key="2">
    <source>
        <dbReference type="ARBA" id="ARBA00022598"/>
    </source>
</evidence>
<keyword evidence="2 5" id="KW-0436">Ligase</keyword>
<dbReference type="Pfam" id="PF00501">
    <property type="entry name" value="AMP-binding"/>
    <property type="match status" value="1"/>
</dbReference>
<dbReference type="InterPro" id="IPR045851">
    <property type="entry name" value="AMP-bd_C_sf"/>
</dbReference>
<evidence type="ECO:0000259" key="3">
    <source>
        <dbReference type="Pfam" id="PF00501"/>
    </source>
</evidence>
<dbReference type="PANTHER" id="PTHR43767:SF1">
    <property type="entry name" value="NONRIBOSOMAL PEPTIDE SYNTHASE PES1 (EUROFUNG)-RELATED"/>
    <property type="match status" value="1"/>
</dbReference>
<dbReference type="PROSITE" id="PS00455">
    <property type="entry name" value="AMP_BINDING"/>
    <property type="match status" value="1"/>
</dbReference>
<sequence>MRNQGLGAWVHRRRVKSRGDVAVVFEGREITYDQLSVRIDRLANALADRGVVKGSRVAYLGNNHPAFLETFFACGVLGAVFVPLNTRLAPPEIEYAIEDAVVDTFVTDVRMRDLARAGAWQSRIRVRLLVGGDAYEGVESYDEAIAAASEEHRDEFVSLDDPAMILYTSGTTGRPKGAVLTHGNFTWNSFNALVDYDITSDSVTLLIAPLFHVASLGMGAVPAMLKGARVILRDKFEPGAVLRDIEELGVTALSGVPTTFQMLAEHPDWGTADLSSLRMLTCGGSSVPLRVLDAFEDRGLSFTSGYGMTETSPGATSLNPRSARTHHGSSGLAMFFTDVRVVDDAGKPVPAGTVGEIVIKGPNVIKEYWRRPEATAESRFGEWHRSGDLGFLDEDGYLYVSGRAKDMIISGGENIYPAEVEQIIMEIPDVDAVALIGKPDDKWGEVPLAVLVTKSGEPLPDGRVQAHLINRVAKYKVPRETVYIDEMPRNAAGKIRKVDLVRDLIEQPGGDSRPS</sequence>
<feature type="domain" description="AMP-binding enzyme C-terminal" evidence="4">
    <location>
        <begin position="419"/>
        <end position="494"/>
    </location>
</feature>
<evidence type="ECO:0000259" key="4">
    <source>
        <dbReference type="Pfam" id="PF13193"/>
    </source>
</evidence>
<evidence type="ECO:0000313" key="6">
    <source>
        <dbReference type="Proteomes" id="UP000431744"/>
    </source>
</evidence>
<dbReference type="PANTHER" id="PTHR43767">
    <property type="entry name" value="LONG-CHAIN-FATTY-ACID--COA LIGASE"/>
    <property type="match status" value="1"/>
</dbReference>
<accession>A0A6H9WIP7</accession>
<dbReference type="InterPro" id="IPR050237">
    <property type="entry name" value="ATP-dep_AMP-bd_enzyme"/>
</dbReference>
<reference evidence="5 6" key="1">
    <citation type="submission" date="2019-09" db="EMBL/GenBank/DDBJ databases">
        <title>Phylogeny of genus Pseudoclavibacter and closely related genus.</title>
        <authorList>
            <person name="Li Y."/>
        </authorList>
    </citation>
    <scope>NUCLEOTIDE SEQUENCE [LARGE SCALE GENOMIC DNA]</scope>
    <source>
        <strain evidence="5 6">EGI 60007</strain>
    </source>
</reference>
<dbReference type="InterPro" id="IPR042099">
    <property type="entry name" value="ANL_N_sf"/>
</dbReference>
<dbReference type="FunFam" id="3.30.300.30:FF:000008">
    <property type="entry name" value="2,3-dihydroxybenzoate-AMP ligase"/>
    <property type="match status" value="1"/>
</dbReference>